<evidence type="ECO:0000256" key="1">
    <source>
        <dbReference type="ARBA" id="ARBA00003330"/>
    </source>
</evidence>
<evidence type="ECO:0000256" key="8">
    <source>
        <dbReference type="ARBA" id="ARBA00032824"/>
    </source>
</evidence>
<comment type="caution">
    <text evidence="14">The sequence shown here is derived from an EMBL/GenBank/DDBJ whole genome shotgun (WGS) entry which is preliminary data.</text>
</comment>
<evidence type="ECO:0000256" key="2">
    <source>
        <dbReference type="ARBA" id="ARBA00013017"/>
    </source>
</evidence>
<dbReference type="PANTHER" id="PTHR42801:SF7">
    <property type="entry name" value="SLL1159 PROTEIN"/>
    <property type="match status" value="1"/>
</dbReference>
<sequence>MRSTVTATGKHSRHRRPEDETMTAAQDSMTDRLTATLDGSRTQFPAEVTAAFDADRAALDAAGVPSDVAAIGTTIPDADVLTVHGSQTRLSDEIGDRPAVLVFYRGAWCPYCNIALRAYQQELVPALADRGVTLIALSPQKPDGSLSAQEAAELTFSVLSDPGNSVARSLGIIAPTNPDALAAQRQLGLDVTELNDDGTADLPFPTVVVLDRSRTVQFIDVHPNYTTRTESSEILAAVDALSRQ</sequence>
<evidence type="ECO:0000256" key="5">
    <source>
        <dbReference type="ARBA" id="ARBA00023002"/>
    </source>
</evidence>
<reference evidence="15" key="1">
    <citation type="journal article" date="2019" name="Int. J. Syst. Evol. Microbiol.">
        <title>The Global Catalogue of Microorganisms (GCM) 10K type strain sequencing project: providing services to taxonomists for standard genome sequencing and annotation.</title>
        <authorList>
            <consortium name="The Broad Institute Genomics Platform"/>
            <consortium name="The Broad Institute Genome Sequencing Center for Infectious Disease"/>
            <person name="Wu L."/>
            <person name="Ma J."/>
        </authorList>
    </citation>
    <scope>NUCLEOTIDE SEQUENCE [LARGE SCALE GENOMIC DNA]</scope>
    <source>
        <strain evidence="15">CCUG 50873</strain>
    </source>
</reference>
<evidence type="ECO:0000256" key="7">
    <source>
        <dbReference type="ARBA" id="ARBA00023284"/>
    </source>
</evidence>
<evidence type="ECO:0000256" key="11">
    <source>
        <dbReference type="ARBA" id="ARBA00049091"/>
    </source>
</evidence>
<dbReference type="InterPro" id="IPR000866">
    <property type="entry name" value="AhpC/TSA"/>
</dbReference>
<dbReference type="EC" id="1.11.1.24" evidence="2"/>
<evidence type="ECO:0000256" key="3">
    <source>
        <dbReference type="ARBA" id="ARBA00022559"/>
    </source>
</evidence>
<evidence type="ECO:0000256" key="6">
    <source>
        <dbReference type="ARBA" id="ARBA00023157"/>
    </source>
</evidence>
<name>A0ABW3G9K6_9NOCA</name>
<dbReference type="RefSeq" id="WP_253646530.1">
    <property type="nucleotide sequence ID" value="NZ_BAAAMO010000002.1"/>
</dbReference>
<accession>A0ABW3G9K6</accession>
<keyword evidence="15" id="KW-1185">Reference proteome</keyword>
<keyword evidence="4" id="KW-0049">Antioxidant</keyword>
<evidence type="ECO:0000313" key="14">
    <source>
        <dbReference type="EMBL" id="MFD0925527.1"/>
    </source>
</evidence>
<dbReference type="CDD" id="cd02970">
    <property type="entry name" value="PRX_like2"/>
    <property type="match status" value="1"/>
</dbReference>
<keyword evidence="3" id="KW-0575">Peroxidase</keyword>
<dbReference type="SUPFAM" id="SSF52833">
    <property type="entry name" value="Thioredoxin-like"/>
    <property type="match status" value="1"/>
</dbReference>
<dbReference type="Gene3D" id="3.40.30.10">
    <property type="entry name" value="Glutaredoxin"/>
    <property type="match status" value="1"/>
</dbReference>
<dbReference type="Pfam" id="PF00578">
    <property type="entry name" value="AhpC-TSA"/>
    <property type="match status" value="1"/>
</dbReference>
<keyword evidence="7" id="KW-0676">Redox-active center</keyword>
<protein>
    <recommendedName>
        <fullName evidence="2">thioredoxin-dependent peroxiredoxin</fullName>
        <ecNumber evidence="2">1.11.1.24</ecNumber>
    </recommendedName>
    <alternativeName>
        <fullName evidence="10">Bacterioferritin comigratory protein</fullName>
    </alternativeName>
    <alternativeName>
        <fullName evidence="8">Thioredoxin peroxidase</fullName>
    </alternativeName>
</protein>
<keyword evidence="6" id="KW-1015">Disulfide bond</keyword>
<comment type="catalytic activity">
    <reaction evidence="11">
        <text>a hydroperoxide + [thioredoxin]-dithiol = an alcohol + [thioredoxin]-disulfide + H2O</text>
        <dbReference type="Rhea" id="RHEA:62620"/>
        <dbReference type="Rhea" id="RHEA-COMP:10698"/>
        <dbReference type="Rhea" id="RHEA-COMP:10700"/>
        <dbReference type="ChEBI" id="CHEBI:15377"/>
        <dbReference type="ChEBI" id="CHEBI:29950"/>
        <dbReference type="ChEBI" id="CHEBI:30879"/>
        <dbReference type="ChEBI" id="CHEBI:35924"/>
        <dbReference type="ChEBI" id="CHEBI:50058"/>
        <dbReference type="EC" id="1.11.1.24"/>
    </reaction>
</comment>
<dbReference type="PANTHER" id="PTHR42801">
    <property type="entry name" value="THIOREDOXIN-DEPENDENT PEROXIDE REDUCTASE"/>
    <property type="match status" value="1"/>
</dbReference>
<evidence type="ECO:0000256" key="10">
    <source>
        <dbReference type="ARBA" id="ARBA00041373"/>
    </source>
</evidence>
<dbReference type="EMBL" id="JBHTIL010000001">
    <property type="protein sequence ID" value="MFD0925527.1"/>
    <property type="molecule type" value="Genomic_DNA"/>
</dbReference>
<dbReference type="Proteomes" id="UP001597068">
    <property type="component" value="Unassembled WGS sequence"/>
</dbReference>
<evidence type="ECO:0000256" key="4">
    <source>
        <dbReference type="ARBA" id="ARBA00022862"/>
    </source>
</evidence>
<dbReference type="InterPro" id="IPR013766">
    <property type="entry name" value="Thioredoxin_domain"/>
</dbReference>
<evidence type="ECO:0000313" key="15">
    <source>
        <dbReference type="Proteomes" id="UP001597068"/>
    </source>
</evidence>
<dbReference type="InterPro" id="IPR050924">
    <property type="entry name" value="Peroxiredoxin_BCP/PrxQ"/>
</dbReference>
<dbReference type="InterPro" id="IPR036249">
    <property type="entry name" value="Thioredoxin-like_sf"/>
</dbReference>
<feature type="domain" description="Thioredoxin" evidence="13">
    <location>
        <begin position="69"/>
        <end position="243"/>
    </location>
</feature>
<gene>
    <name evidence="14" type="ORF">ACFQ04_07230</name>
</gene>
<evidence type="ECO:0000259" key="13">
    <source>
        <dbReference type="PROSITE" id="PS51352"/>
    </source>
</evidence>
<evidence type="ECO:0000256" key="9">
    <source>
        <dbReference type="ARBA" id="ARBA00038489"/>
    </source>
</evidence>
<proteinExistence type="inferred from homology"/>
<feature type="region of interest" description="Disordered" evidence="12">
    <location>
        <begin position="1"/>
        <end position="26"/>
    </location>
</feature>
<keyword evidence="5" id="KW-0560">Oxidoreductase</keyword>
<dbReference type="PROSITE" id="PS51352">
    <property type="entry name" value="THIOREDOXIN_2"/>
    <property type="match status" value="1"/>
</dbReference>
<evidence type="ECO:0000256" key="12">
    <source>
        <dbReference type="SAM" id="MobiDB-lite"/>
    </source>
</evidence>
<organism evidence="14 15">
    <name type="scientific">Williamsia deligens</name>
    <dbReference type="NCBI Taxonomy" id="321325"/>
    <lineage>
        <taxon>Bacteria</taxon>
        <taxon>Bacillati</taxon>
        <taxon>Actinomycetota</taxon>
        <taxon>Actinomycetes</taxon>
        <taxon>Mycobacteriales</taxon>
        <taxon>Nocardiaceae</taxon>
        <taxon>Williamsia</taxon>
    </lineage>
</organism>
<comment type="function">
    <text evidence="1">Thiol-specific peroxidase that catalyzes the reduction of hydrogen peroxide and organic hydroperoxides to water and alcohols, respectively. Plays a role in cell protection against oxidative stress by detoxifying peroxides and as sensor of hydrogen peroxide-mediated signaling events.</text>
</comment>
<comment type="similarity">
    <text evidence="9">Belongs to the peroxiredoxin family. BCP/PrxQ subfamily.</text>
</comment>